<dbReference type="AlphaFoldDB" id="A0A8S0S1L0"/>
<comment type="caution">
    <text evidence="1">The sequence shown here is derived from an EMBL/GenBank/DDBJ whole genome shotgun (WGS) entry which is preliminary data.</text>
</comment>
<keyword evidence="2" id="KW-1185">Reference proteome</keyword>
<organism evidence="1 2">
    <name type="scientific">Olea europaea subsp. europaea</name>
    <dbReference type="NCBI Taxonomy" id="158383"/>
    <lineage>
        <taxon>Eukaryota</taxon>
        <taxon>Viridiplantae</taxon>
        <taxon>Streptophyta</taxon>
        <taxon>Embryophyta</taxon>
        <taxon>Tracheophyta</taxon>
        <taxon>Spermatophyta</taxon>
        <taxon>Magnoliopsida</taxon>
        <taxon>eudicotyledons</taxon>
        <taxon>Gunneridae</taxon>
        <taxon>Pentapetalae</taxon>
        <taxon>asterids</taxon>
        <taxon>lamiids</taxon>
        <taxon>Lamiales</taxon>
        <taxon>Oleaceae</taxon>
        <taxon>Oleeae</taxon>
        <taxon>Olea</taxon>
    </lineage>
</organism>
<reference evidence="1 2" key="1">
    <citation type="submission" date="2019-12" db="EMBL/GenBank/DDBJ databases">
        <authorList>
            <person name="Alioto T."/>
            <person name="Alioto T."/>
            <person name="Gomez Garrido J."/>
        </authorList>
    </citation>
    <scope>NUCLEOTIDE SEQUENCE [LARGE SCALE GENOMIC DNA]</scope>
</reference>
<dbReference type="Gramene" id="OE9A018000T1">
    <property type="protein sequence ID" value="OE9A018000C1"/>
    <property type="gene ID" value="OE9A018000"/>
</dbReference>
<dbReference type="EMBL" id="CACTIH010003863">
    <property type="protein sequence ID" value="CAA2986482.1"/>
    <property type="molecule type" value="Genomic_DNA"/>
</dbReference>
<gene>
    <name evidence="1" type="ORF">OLEA9_A018000</name>
</gene>
<accession>A0A8S0S1L0</accession>
<evidence type="ECO:0000313" key="2">
    <source>
        <dbReference type="Proteomes" id="UP000594638"/>
    </source>
</evidence>
<protein>
    <submittedName>
        <fullName evidence="1">Uncharacterized protein</fullName>
    </submittedName>
</protein>
<sequence>MTCTICKAMLFRTIIHICRTKVAQVFYVRRTTHVVDALGSGAHFTLSNVKGNSAIQSYGGYYVAYLHSVVVVPPFILKLPL</sequence>
<dbReference type="Proteomes" id="UP000594638">
    <property type="component" value="Unassembled WGS sequence"/>
</dbReference>
<evidence type="ECO:0000313" key="1">
    <source>
        <dbReference type="EMBL" id="CAA2986482.1"/>
    </source>
</evidence>
<proteinExistence type="predicted"/>
<name>A0A8S0S1L0_OLEEU</name>